<protein>
    <recommendedName>
        <fullName evidence="1">N-acetyltransferase domain-containing protein</fullName>
    </recommendedName>
</protein>
<sequence>MILTGPEVAFALENAEARHLALQVEAYCGLTKRKDIRTLEVCGGIAALTENVFGRKLNHVTGLGMGTPVSADAVERLETAYNERALDVEIDLCPHADDTALAVLTARGYAANAFSNTYVRMLLDEDLTARPPDGIEIVTDRAVVEDVFVAHSIAGFEIQAVRRSPILLEALAKIAVARTDTTLFAAKLNGSLAGTGGMSVIETPVGKIAHLYIASTHPAHRGRGIQLALIRARLAAARQAGCAMASITARPYNTSARNTERAGFGLAYTKVTLVKRFSQAVLR</sequence>
<keyword evidence="3" id="KW-1185">Reference proteome</keyword>
<proteinExistence type="predicted"/>
<feature type="domain" description="N-acetyltransferase" evidence="1">
    <location>
        <begin position="142"/>
        <end position="283"/>
    </location>
</feature>
<evidence type="ECO:0000313" key="3">
    <source>
        <dbReference type="Proteomes" id="UP000674425"/>
    </source>
</evidence>
<dbReference type="Proteomes" id="UP000674425">
    <property type="component" value="Unassembled WGS sequence"/>
</dbReference>
<dbReference type="Pfam" id="PF00583">
    <property type="entry name" value="Acetyltransf_1"/>
    <property type="match status" value="1"/>
</dbReference>
<dbReference type="EMBL" id="CAJNAU010000145">
    <property type="protein sequence ID" value="CAE6857911.1"/>
    <property type="molecule type" value="Genomic_DNA"/>
</dbReference>
<accession>A0ABN7N761</accession>
<dbReference type="PROSITE" id="PS51186">
    <property type="entry name" value="GNAT"/>
    <property type="match status" value="1"/>
</dbReference>
<dbReference type="InterPro" id="IPR016181">
    <property type="entry name" value="Acyl_CoA_acyltransferase"/>
</dbReference>
<evidence type="ECO:0000313" key="2">
    <source>
        <dbReference type="EMBL" id="CAE6857911.1"/>
    </source>
</evidence>
<dbReference type="RefSeq" id="WP_200622440.1">
    <property type="nucleotide sequence ID" value="NZ_CAJNAU010000145.1"/>
</dbReference>
<reference evidence="2 3" key="1">
    <citation type="submission" date="2021-02" db="EMBL/GenBank/DDBJ databases">
        <authorList>
            <person name="Vanwijnsberghe S."/>
        </authorList>
    </citation>
    <scope>NUCLEOTIDE SEQUENCE [LARGE SCALE GENOMIC DNA]</scope>
    <source>
        <strain evidence="2 3">R-69658</strain>
    </source>
</reference>
<organism evidence="2 3">
    <name type="scientific">Paraburkholderia aspalathi</name>
    <dbReference type="NCBI Taxonomy" id="1324617"/>
    <lineage>
        <taxon>Bacteria</taxon>
        <taxon>Pseudomonadati</taxon>
        <taxon>Pseudomonadota</taxon>
        <taxon>Betaproteobacteria</taxon>
        <taxon>Burkholderiales</taxon>
        <taxon>Burkholderiaceae</taxon>
        <taxon>Paraburkholderia</taxon>
    </lineage>
</organism>
<gene>
    <name evidence="2" type="ORF">R69658_07478</name>
</gene>
<comment type="caution">
    <text evidence="2">The sequence shown here is derived from an EMBL/GenBank/DDBJ whole genome shotgun (WGS) entry which is preliminary data.</text>
</comment>
<name>A0ABN7N761_9BURK</name>
<dbReference type="Gene3D" id="3.40.630.30">
    <property type="match status" value="1"/>
</dbReference>
<evidence type="ECO:0000259" key="1">
    <source>
        <dbReference type="PROSITE" id="PS51186"/>
    </source>
</evidence>
<dbReference type="InterPro" id="IPR000182">
    <property type="entry name" value="GNAT_dom"/>
</dbReference>
<dbReference type="SUPFAM" id="SSF55729">
    <property type="entry name" value="Acyl-CoA N-acyltransferases (Nat)"/>
    <property type="match status" value="1"/>
</dbReference>